<reference evidence="1 2" key="1">
    <citation type="submission" date="2017-06" db="EMBL/GenBank/DDBJ databases">
        <authorList>
            <person name="Kim H.J."/>
            <person name="Triplett B.A."/>
        </authorList>
    </citation>
    <scope>NUCLEOTIDE SEQUENCE [LARGE SCALE GENOMIC DNA]</scope>
    <source>
        <strain evidence="1 2">CGMCC 4.5593</strain>
    </source>
</reference>
<gene>
    <name evidence="1" type="ORF">SAMN05421812_10570</name>
</gene>
<accession>A0A239M4J5</accession>
<proteinExistence type="predicted"/>
<dbReference type="RefSeq" id="WP_089249498.1">
    <property type="nucleotide sequence ID" value="NZ_FZPH01000005.1"/>
</dbReference>
<sequence length="150" mass="16290">MAGIAEAVRMGQAGQRTAARDALTRLWGQADDPLHRCTIAHYLADLQESPEDELCWDERALAAAAVLTDDRARQHDASWQVQAMLPSLHLNLADVHRRLGHADVAPHHLDAARALLDSLPDGDYGTLIRQGFDRVEQALASGSSAPLETA</sequence>
<name>A0A239M4J5_9ACTN</name>
<dbReference type="OrthoDB" id="8450665at2"/>
<evidence type="ECO:0008006" key="3">
    <source>
        <dbReference type="Google" id="ProtNLM"/>
    </source>
</evidence>
<keyword evidence="2" id="KW-1185">Reference proteome</keyword>
<organism evidence="1 2">
    <name type="scientific">Asanoa hainanensis</name>
    <dbReference type="NCBI Taxonomy" id="560556"/>
    <lineage>
        <taxon>Bacteria</taxon>
        <taxon>Bacillati</taxon>
        <taxon>Actinomycetota</taxon>
        <taxon>Actinomycetes</taxon>
        <taxon>Micromonosporales</taxon>
        <taxon>Micromonosporaceae</taxon>
        <taxon>Asanoa</taxon>
    </lineage>
</organism>
<protein>
    <recommendedName>
        <fullName evidence="3">Tetratricopeptide repeat-containing protein</fullName>
    </recommendedName>
</protein>
<evidence type="ECO:0000313" key="1">
    <source>
        <dbReference type="EMBL" id="SNT36914.1"/>
    </source>
</evidence>
<dbReference type="EMBL" id="FZPH01000005">
    <property type="protein sequence ID" value="SNT36914.1"/>
    <property type="molecule type" value="Genomic_DNA"/>
</dbReference>
<evidence type="ECO:0000313" key="2">
    <source>
        <dbReference type="Proteomes" id="UP000198362"/>
    </source>
</evidence>
<dbReference type="AlphaFoldDB" id="A0A239M4J5"/>
<dbReference type="Proteomes" id="UP000198362">
    <property type="component" value="Unassembled WGS sequence"/>
</dbReference>